<keyword evidence="13 14" id="KW-0472">Membrane</keyword>
<dbReference type="GO" id="GO:0005737">
    <property type="term" value="C:cytoplasm"/>
    <property type="evidence" value="ECO:0007669"/>
    <property type="project" value="UniProtKB-ARBA"/>
</dbReference>
<organism evidence="16 17">
    <name type="scientific">Cellulomonas chitinilytica</name>
    <dbReference type="NCBI Taxonomy" id="398759"/>
    <lineage>
        <taxon>Bacteria</taxon>
        <taxon>Bacillati</taxon>
        <taxon>Actinomycetota</taxon>
        <taxon>Actinomycetes</taxon>
        <taxon>Micrococcales</taxon>
        <taxon>Cellulomonadaceae</taxon>
        <taxon>Cellulomonas</taxon>
    </lineage>
</organism>
<dbReference type="GO" id="GO:0005524">
    <property type="term" value="F:ATP binding"/>
    <property type="evidence" value="ECO:0007669"/>
    <property type="project" value="UniProtKB-KW"/>
</dbReference>
<dbReference type="InterPro" id="IPR003661">
    <property type="entry name" value="HisK_dim/P_dom"/>
</dbReference>
<dbReference type="InterPro" id="IPR025201">
    <property type="entry name" value="KdpD_TM"/>
</dbReference>
<accession>A0A919P3N8</accession>
<dbReference type="FunFam" id="3.40.50.300:FF:000483">
    <property type="entry name" value="Sensor histidine kinase KdpD"/>
    <property type="match status" value="1"/>
</dbReference>
<dbReference type="Pfam" id="PF00582">
    <property type="entry name" value="Usp"/>
    <property type="match status" value="1"/>
</dbReference>
<gene>
    <name evidence="16" type="ORF">Cch01nite_20370</name>
</gene>
<evidence type="ECO:0000256" key="11">
    <source>
        <dbReference type="ARBA" id="ARBA00022989"/>
    </source>
</evidence>
<evidence type="ECO:0000259" key="15">
    <source>
        <dbReference type="PROSITE" id="PS50109"/>
    </source>
</evidence>
<dbReference type="InterPro" id="IPR014729">
    <property type="entry name" value="Rossmann-like_a/b/a_fold"/>
</dbReference>
<keyword evidence="9 16" id="KW-0418">Kinase</keyword>
<evidence type="ECO:0000313" key="17">
    <source>
        <dbReference type="Proteomes" id="UP000632740"/>
    </source>
</evidence>
<dbReference type="SUPFAM" id="SSF47384">
    <property type="entry name" value="Homodimeric domain of signal transducing histidine kinase"/>
    <property type="match status" value="1"/>
</dbReference>
<dbReference type="InterPro" id="IPR038318">
    <property type="entry name" value="KdpD_sf"/>
</dbReference>
<evidence type="ECO:0000256" key="7">
    <source>
        <dbReference type="ARBA" id="ARBA00022692"/>
    </source>
</evidence>
<evidence type="ECO:0000256" key="9">
    <source>
        <dbReference type="ARBA" id="ARBA00022777"/>
    </source>
</evidence>
<dbReference type="Proteomes" id="UP000632740">
    <property type="component" value="Unassembled WGS sequence"/>
</dbReference>
<dbReference type="SMART" id="SM00388">
    <property type="entry name" value="HisKA"/>
    <property type="match status" value="1"/>
</dbReference>
<comment type="subcellular location">
    <subcellularLocation>
        <location evidence="3">Cell membrane</location>
    </subcellularLocation>
    <subcellularLocation>
        <location evidence="2">Membrane</location>
        <topology evidence="2">Multi-pass membrane protein</topology>
    </subcellularLocation>
</comment>
<sequence length="833" mass="88621">MTSADEGRRRGRLTVYLGAAPGVGKTYAMLDEAHRRLARGTDVVVGLVETHGRAATAAQLDGLEVLPRLALTHRGSDFTELDADAVLRRAPQVAMIDELAHTNVPGTRHAKRWQDVHDLLEAGIDVVTTVNVQHLESLNDDVEAITGIRQRETVPDQVVRDADQIQLVDLPPQALRRRLAHGNVYRAEQVDASLASYFRLGNLTALRELALLWLADRVDDALTDYRRDHRIETPWPARERVVVAVTGGPEGDTLLRRGARIAQRAAGSELLAVHVLATDGLPSAPPGRIAEQRALVESLGGTFHTVVGEDVATAVVDFATGVNATMIVVGVSRRSRWREALSEGNGTEIARLAGAIDVHLVTHEKARSGRPRLSRRSPLSPSRRIAGWVLGIVGPVLLTWVLSLLRDSVSLPTELLLFLALTVLVALVGGLWPAVVSAVAGFLLLNWFFTAPTGRLTVDRPENALALAVFVLVAAGVASVVDLAARRTGEAFRARAEASALASVSRAVLSGDDSASALVERLRETFTLRAVSLLERSGASWTVLASSGPDPAVRPEDGQAVLTVDDERVLALCGRVLPASDRRVLEAFASQVGAVLAQNRLRAQAEQARVLEQADTTRTALLAAVSHDLRTPLATIRASVDALTGLSLGPEDRAALVDALGESTGRLERLIDNLLDLSRLQTGSVRPVLRDASLDEVVPLAVEGYPGDVVRLDVPETLPLVRTDPGLLERVVANLVQNAVRYGPPVVVSASDSPGGIEVRVQDTGPGLDDEQKERMFEPFQRLGDTSADTGLGLGLAVADGLATAVGAEVHAEDTPGGGLTMVVLVPRAGAGA</sequence>
<dbReference type="SUPFAM" id="SSF52402">
    <property type="entry name" value="Adenine nucleotide alpha hydrolases-like"/>
    <property type="match status" value="1"/>
</dbReference>
<keyword evidence="7 14" id="KW-0812">Transmembrane</keyword>
<dbReference type="Gene3D" id="1.10.287.130">
    <property type="match status" value="1"/>
</dbReference>
<evidence type="ECO:0000256" key="2">
    <source>
        <dbReference type="ARBA" id="ARBA00004141"/>
    </source>
</evidence>
<dbReference type="Pfam" id="PF13493">
    <property type="entry name" value="DUF4118"/>
    <property type="match status" value="1"/>
</dbReference>
<feature type="domain" description="Histidine kinase" evidence="15">
    <location>
        <begin position="624"/>
        <end position="830"/>
    </location>
</feature>
<keyword evidence="10" id="KW-0067">ATP-binding</keyword>
<evidence type="ECO:0000256" key="4">
    <source>
        <dbReference type="ARBA" id="ARBA00012438"/>
    </source>
</evidence>
<dbReference type="InterPro" id="IPR003852">
    <property type="entry name" value="Sig_transdc_His_kinase_KdpD_N"/>
</dbReference>
<dbReference type="Pfam" id="PF02518">
    <property type="entry name" value="HATPase_c"/>
    <property type="match status" value="1"/>
</dbReference>
<keyword evidence="11 14" id="KW-1133">Transmembrane helix</keyword>
<comment type="caution">
    <text evidence="16">The sequence shown here is derived from an EMBL/GenBank/DDBJ whole genome shotgun (WGS) entry which is preliminary data.</text>
</comment>
<keyword evidence="5" id="KW-0597">Phosphoprotein</keyword>
<evidence type="ECO:0000256" key="8">
    <source>
        <dbReference type="ARBA" id="ARBA00022741"/>
    </source>
</evidence>
<feature type="transmembrane region" description="Helical" evidence="14">
    <location>
        <begin position="385"/>
        <end position="405"/>
    </location>
</feature>
<evidence type="ECO:0000256" key="13">
    <source>
        <dbReference type="ARBA" id="ARBA00023136"/>
    </source>
</evidence>
<protein>
    <recommendedName>
        <fullName evidence="4">histidine kinase</fullName>
        <ecNumber evidence="4">2.7.13.3</ecNumber>
    </recommendedName>
</protein>
<dbReference type="GO" id="GO:0000155">
    <property type="term" value="F:phosphorelay sensor kinase activity"/>
    <property type="evidence" value="ECO:0007669"/>
    <property type="project" value="InterPro"/>
</dbReference>
<evidence type="ECO:0000256" key="14">
    <source>
        <dbReference type="SAM" id="Phobius"/>
    </source>
</evidence>
<dbReference type="PROSITE" id="PS50109">
    <property type="entry name" value="HIS_KIN"/>
    <property type="match status" value="1"/>
</dbReference>
<evidence type="ECO:0000256" key="3">
    <source>
        <dbReference type="ARBA" id="ARBA00004236"/>
    </source>
</evidence>
<comment type="catalytic activity">
    <reaction evidence="1">
        <text>ATP + protein L-histidine = ADP + protein N-phospho-L-histidine.</text>
        <dbReference type="EC" id="2.7.13.3"/>
    </reaction>
</comment>
<dbReference type="CDD" id="cd00075">
    <property type="entry name" value="HATPase"/>
    <property type="match status" value="1"/>
</dbReference>
<dbReference type="InterPro" id="IPR052023">
    <property type="entry name" value="Histidine_kinase_KdpD"/>
</dbReference>
<evidence type="ECO:0000256" key="6">
    <source>
        <dbReference type="ARBA" id="ARBA00022679"/>
    </source>
</evidence>
<dbReference type="Pfam" id="PF00512">
    <property type="entry name" value="HisKA"/>
    <property type="match status" value="1"/>
</dbReference>
<feature type="transmembrane region" description="Helical" evidence="14">
    <location>
        <begin position="464"/>
        <end position="485"/>
    </location>
</feature>
<dbReference type="Gene3D" id="3.40.50.620">
    <property type="entry name" value="HUPs"/>
    <property type="match status" value="1"/>
</dbReference>
<dbReference type="EC" id="2.7.13.3" evidence="4"/>
<dbReference type="PANTHER" id="PTHR45569:SF1">
    <property type="entry name" value="SENSOR PROTEIN KDPD"/>
    <property type="match status" value="1"/>
</dbReference>
<dbReference type="PANTHER" id="PTHR45569">
    <property type="entry name" value="SENSOR PROTEIN KDPD"/>
    <property type="match status" value="1"/>
</dbReference>
<dbReference type="CDD" id="cd00082">
    <property type="entry name" value="HisKA"/>
    <property type="match status" value="1"/>
</dbReference>
<reference evidence="16" key="1">
    <citation type="submission" date="2021-01" db="EMBL/GenBank/DDBJ databases">
        <title>Whole genome shotgun sequence of Cellulomonas chitinilytica NBRC 110799.</title>
        <authorList>
            <person name="Komaki H."/>
            <person name="Tamura T."/>
        </authorList>
    </citation>
    <scope>NUCLEOTIDE SEQUENCE</scope>
    <source>
        <strain evidence="16">NBRC 110799</strain>
    </source>
</reference>
<dbReference type="RefSeq" id="WP_203752657.1">
    <property type="nucleotide sequence ID" value="NZ_BONK01000006.1"/>
</dbReference>
<evidence type="ECO:0000256" key="1">
    <source>
        <dbReference type="ARBA" id="ARBA00000085"/>
    </source>
</evidence>
<dbReference type="EMBL" id="BONK01000006">
    <property type="protein sequence ID" value="GIG21313.1"/>
    <property type="molecule type" value="Genomic_DNA"/>
</dbReference>
<evidence type="ECO:0000256" key="10">
    <source>
        <dbReference type="ARBA" id="ARBA00022840"/>
    </source>
</evidence>
<dbReference type="InterPro" id="IPR005467">
    <property type="entry name" value="His_kinase_dom"/>
</dbReference>
<dbReference type="InterPro" id="IPR036890">
    <property type="entry name" value="HATPase_C_sf"/>
</dbReference>
<dbReference type="GO" id="GO:0005886">
    <property type="term" value="C:plasma membrane"/>
    <property type="evidence" value="ECO:0007669"/>
    <property type="project" value="UniProtKB-SubCell"/>
</dbReference>
<keyword evidence="12" id="KW-0902">Two-component regulatory system</keyword>
<dbReference type="Gene3D" id="1.20.120.620">
    <property type="entry name" value="Backbone structure of the membrane domain of e. Coli histidine kinase receptor kdpd"/>
    <property type="match status" value="1"/>
</dbReference>
<evidence type="ECO:0000313" key="16">
    <source>
        <dbReference type="EMBL" id="GIG21313.1"/>
    </source>
</evidence>
<dbReference type="Gene3D" id="3.30.565.10">
    <property type="entry name" value="Histidine kinase-like ATPase, C-terminal domain"/>
    <property type="match status" value="1"/>
</dbReference>
<dbReference type="InterPro" id="IPR036097">
    <property type="entry name" value="HisK_dim/P_sf"/>
</dbReference>
<feature type="transmembrane region" description="Helical" evidence="14">
    <location>
        <begin position="417"/>
        <end position="444"/>
    </location>
</feature>
<evidence type="ECO:0000256" key="12">
    <source>
        <dbReference type="ARBA" id="ARBA00023012"/>
    </source>
</evidence>
<keyword evidence="6" id="KW-0808">Transferase</keyword>
<evidence type="ECO:0000256" key="5">
    <source>
        <dbReference type="ARBA" id="ARBA00022553"/>
    </source>
</evidence>
<dbReference type="Gene3D" id="3.40.50.300">
    <property type="entry name" value="P-loop containing nucleotide triphosphate hydrolases"/>
    <property type="match status" value="1"/>
</dbReference>
<dbReference type="InterPro" id="IPR006016">
    <property type="entry name" value="UspA"/>
</dbReference>
<dbReference type="PRINTS" id="PR00344">
    <property type="entry name" value="BCTRLSENSOR"/>
</dbReference>
<dbReference type="InterPro" id="IPR027417">
    <property type="entry name" value="P-loop_NTPase"/>
</dbReference>
<dbReference type="InterPro" id="IPR003594">
    <property type="entry name" value="HATPase_dom"/>
</dbReference>
<name>A0A919P3N8_9CELL</name>
<dbReference type="AlphaFoldDB" id="A0A919P3N8"/>
<keyword evidence="8" id="KW-0547">Nucleotide-binding</keyword>
<dbReference type="SMART" id="SM00387">
    <property type="entry name" value="HATPase_c"/>
    <property type="match status" value="1"/>
</dbReference>
<proteinExistence type="predicted"/>
<dbReference type="InterPro" id="IPR004358">
    <property type="entry name" value="Sig_transdc_His_kin-like_C"/>
</dbReference>
<dbReference type="Pfam" id="PF02702">
    <property type="entry name" value="KdpD"/>
    <property type="match status" value="1"/>
</dbReference>
<dbReference type="SUPFAM" id="SSF55874">
    <property type="entry name" value="ATPase domain of HSP90 chaperone/DNA topoisomerase II/histidine kinase"/>
    <property type="match status" value="1"/>
</dbReference>
<keyword evidence="17" id="KW-1185">Reference proteome</keyword>